<gene>
    <name evidence="1" type="ordered locus">Bcep1808_7022</name>
</gene>
<reference evidence="1 2" key="1">
    <citation type="submission" date="2007-03" db="EMBL/GenBank/DDBJ databases">
        <title>Complete sequence of plasmid pBVIE01 of Burkholderia vietnamiensis G4.</title>
        <authorList>
            <consortium name="US DOE Joint Genome Institute"/>
            <person name="Copeland A."/>
            <person name="Lucas S."/>
            <person name="Lapidus A."/>
            <person name="Barry K."/>
            <person name="Detter J.C."/>
            <person name="Glavina del Rio T."/>
            <person name="Hammon N."/>
            <person name="Israni S."/>
            <person name="Dalin E."/>
            <person name="Tice H."/>
            <person name="Pitluck S."/>
            <person name="Chain P."/>
            <person name="Malfatti S."/>
            <person name="Shin M."/>
            <person name="Vergez L."/>
            <person name="Schmutz J."/>
            <person name="Larimer F."/>
            <person name="Land M."/>
            <person name="Hauser L."/>
            <person name="Kyrpides N."/>
            <person name="Tiedje J."/>
            <person name="Richardson P."/>
        </authorList>
    </citation>
    <scope>NUCLEOTIDE SEQUENCE [LARGE SCALE GENOMIC DNA]</scope>
    <source>
        <strain evidence="2">G4 / LMG 22486</strain>
        <plasmid evidence="1 2">pBVIE01</plasmid>
    </source>
</reference>
<geneLocation type="plasmid" evidence="1 2">
    <name>pBVIE01</name>
</geneLocation>
<sequence length="199" mass="21551">MSKQISAVVAQVLAMAASVEHVLINDTLAKVQVAEPAGIDGTDVLFLDWFDRTGMEMSTRFNEEDIAAGRWVGDAFVAQDFEGDAHFLKFPQRVFLKPDLPVPLGDNFEKHRGELSAGLKSLSQMHDGSAVIQEVINQLSALLAGAPADLFATLFPEQHAAMLAVHEINVLSEAEGGYDWNRLSPALSGISKALGHVRE</sequence>
<dbReference type="EMBL" id="CP000617">
    <property type="protein sequence ID" value="ABO59908.1"/>
    <property type="molecule type" value="Genomic_DNA"/>
</dbReference>
<protein>
    <submittedName>
        <fullName evidence="1">Uncharacterized protein</fullName>
    </submittedName>
</protein>
<accession>A4JUF5</accession>
<dbReference type="AlphaFoldDB" id="A4JUF5"/>
<proteinExistence type="predicted"/>
<evidence type="ECO:0000313" key="2">
    <source>
        <dbReference type="Proteomes" id="UP000002287"/>
    </source>
</evidence>
<name>A4JUF5_BURVG</name>
<evidence type="ECO:0000313" key="1">
    <source>
        <dbReference type="EMBL" id="ABO59908.1"/>
    </source>
</evidence>
<dbReference type="Proteomes" id="UP000002287">
    <property type="component" value="Plasmid pBVIE01"/>
</dbReference>
<organism evidence="1 2">
    <name type="scientific">Burkholderia vietnamiensis (strain G4 / LMG 22486)</name>
    <name type="common">Burkholderia cepacia (strain R1808)</name>
    <dbReference type="NCBI Taxonomy" id="269482"/>
    <lineage>
        <taxon>Bacteria</taxon>
        <taxon>Pseudomonadati</taxon>
        <taxon>Pseudomonadota</taxon>
        <taxon>Betaproteobacteria</taxon>
        <taxon>Burkholderiales</taxon>
        <taxon>Burkholderiaceae</taxon>
        <taxon>Burkholderia</taxon>
        <taxon>Burkholderia cepacia complex</taxon>
    </lineage>
</organism>
<keyword evidence="1" id="KW-0614">Plasmid</keyword>
<dbReference type="KEGG" id="bvi:Bcep1808_7022"/>
<dbReference type="HOGENOM" id="CLU_1369937_0_0_4"/>